<dbReference type="NCBIfam" id="TIGR01393">
    <property type="entry name" value="lepA"/>
    <property type="match status" value="1"/>
</dbReference>
<dbReference type="CDD" id="cd03699">
    <property type="entry name" value="EF4_II"/>
    <property type="match status" value="1"/>
</dbReference>
<dbReference type="OrthoDB" id="9801472at2"/>
<evidence type="ECO:0000256" key="11">
    <source>
        <dbReference type="ARBA" id="ARBA00066744"/>
    </source>
</evidence>
<evidence type="ECO:0000256" key="1">
    <source>
        <dbReference type="ARBA" id="ARBA00005454"/>
    </source>
</evidence>
<dbReference type="STRING" id="314285.KT71_16916"/>
<dbReference type="InterPro" id="IPR009000">
    <property type="entry name" value="Transl_B-barrel_sf"/>
</dbReference>
<dbReference type="NCBIfam" id="TIGR00231">
    <property type="entry name" value="small_GTP"/>
    <property type="match status" value="1"/>
</dbReference>
<dbReference type="PANTHER" id="PTHR43512">
    <property type="entry name" value="TRANSLATION FACTOR GUF1-RELATED"/>
    <property type="match status" value="1"/>
</dbReference>
<accession>A4A3U8</accession>
<dbReference type="Pfam" id="PF06421">
    <property type="entry name" value="LepA_C"/>
    <property type="match status" value="1"/>
</dbReference>
<evidence type="ECO:0000259" key="13">
    <source>
        <dbReference type="PROSITE" id="PS51722"/>
    </source>
</evidence>
<comment type="caution">
    <text evidence="14">The sequence shown here is derived from an EMBL/GenBank/DDBJ whole genome shotgun (WGS) entry which is preliminary data.</text>
</comment>
<comment type="catalytic activity">
    <reaction evidence="8 12">
        <text>GTP + H2O = GDP + phosphate + H(+)</text>
        <dbReference type="Rhea" id="RHEA:19669"/>
        <dbReference type="ChEBI" id="CHEBI:15377"/>
        <dbReference type="ChEBI" id="CHEBI:15378"/>
        <dbReference type="ChEBI" id="CHEBI:37565"/>
        <dbReference type="ChEBI" id="CHEBI:43474"/>
        <dbReference type="ChEBI" id="CHEBI:58189"/>
        <dbReference type="EC" id="3.6.5.n1"/>
    </reaction>
</comment>
<evidence type="ECO:0000256" key="6">
    <source>
        <dbReference type="ARBA" id="ARBA00023134"/>
    </source>
</evidence>
<feature type="binding site" evidence="12">
    <location>
        <begin position="17"/>
        <end position="22"/>
    </location>
    <ligand>
        <name>GTP</name>
        <dbReference type="ChEBI" id="CHEBI:37565"/>
    </ligand>
</feature>
<comment type="function">
    <text evidence="9 12">Required for accurate and efficient protein synthesis under certain stress conditions. May act as a fidelity factor of the translation reaction, by catalyzing a one-codon backward translocation of tRNAs on improperly translocated ribosomes. Back-translocation proceeds from a post-translocation (POST) complex to a pre-translocation (PRE) complex, thus giving elongation factor G a second chance to translocate the tRNAs correctly. Binds to ribosomes in a GTP-dependent manner.</text>
</comment>
<evidence type="ECO:0000256" key="4">
    <source>
        <dbReference type="ARBA" id="ARBA00022801"/>
    </source>
</evidence>
<keyword evidence="15" id="KW-1185">Reference proteome</keyword>
<dbReference type="Proteomes" id="UP000019205">
    <property type="component" value="Chromosome"/>
</dbReference>
<keyword evidence="2 12" id="KW-1003">Cell membrane</keyword>
<reference evidence="14 15" key="2">
    <citation type="journal article" date="2009" name="PLoS ONE">
        <title>The photosynthetic apparatus and its regulation in the aerobic gammaproteobacterium Congregibacter litoralis gen. nov., sp. nov.</title>
        <authorList>
            <person name="Spring S."/>
            <person name="Lunsdorf H."/>
            <person name="Fuchs B.M."/>
            <person name="Tindall B.J."/>
        </authorList>
    </citation>
    <scope>NUCLEOTIDE SEQUENCE [LARGE SCALE GENOMIC DNA]</scope>
    <source>
        <strain evidence="14">KT71</strain>
    </source>
</reference>
<dbReference type="FunFam" id="3.40.50.300:FF:000078">
    <property type="entry name" value="Elongation factor 4"/>
    <property type="match status" value="1"/>
</dbReference>
<evidence type="ECO:0000256" key="3">
    <source>
        <dbReference type="ARBA" id="ARBA00022741"/>
    </source>
</evidence>
<evidence type="ECO:0000313" key="14">
    <source>
        <dbReference type="EMBL" id="EAQ99371.1"/>
    </source>
</evidence>
<dbReference type="GO" id="GO:0045727">
    <property type="term" value="P:positive regulation of translation"/>
    <property type="evidence" value="ECO:0007669"/>
    <property type="project" value="UniProtKB-UniRule"/>
</dbReference>
<dbReference type="GO" id="GO:0005525">
    <property type="term" value="F:GTP binding"/>
    <property type="evidence" value="ECO:0007669"/>
    <property type="project" value="UniProtKB-UniRule"/>
</dbReference>
<proteinExistence type="inferred from homology"/>
<dbReference type="CDD" id="cd16260">
    <property type="entry name" value="EF4_III"/>
    <property type="match status" value="1"/>
</dbReference>
<evidence type="ECO:0000256" key="2">
    <source>
        <dbReference type="ARBA" id="ARBA00022475"/>
    </source>
</evidence>
<evidence type="ECO:0000256" key="7">
    <source>
        <dbReference type="ARBA" id="ARBA00023136"/>
    </source>
</evidence>
<evidence type="ECO:0000313" key="15">
    <source>
        <dbReference type="Proteomes" id="UP000019205"/>
    </source>
</evidence>
<dbReference type="InterPro" id="IPR000795">
    <property type="entry name" value="T_Tr_GTP-bd_dom"/>
</dbReference>
<dbReference type="eggNOG" id="COG0481">
    <property type="taxonomic scope" value="Bacteria"/>
</dbReference>
<dbReference type="SUPFAM" id="SSF52540">
    <property type="entry name" value="P-loop containing nucleoside triphosphate hydrolases"/>
    <property type="match status" value="1"/>
</dbReference>
<comment type="subcellular location">
    <subcellularLocation>
        <location evidence="12">Cell membrane</location>
        <topology evidence="12">Peripheral membrane protein</topology>
        <orientation evidence="12">Cytoplasmic side</orientation>
    </subcellularLocation>
</comment>
<dbReference type="InterPro" id="IPR035647">
    <property type="entry name" value="EFG_III/V"/>
</dbReference>
<dbReference type="GO" id="GO:0003924">
    <property type="term" value="F:GTPase activity"/>
    <property type="evidence" value="ECO:0007669"/>
    <property type="project" value="UniProtKB-UniRule"/>
</dbReference>
<organism evidence="14 15">
    <name type="scientific">Congregibacter litoralis KT71</name>
    <dbReference type="NCBI Taxonomy" id="314285"/>
    <lineage>
        <taxon>Bacteria</taxon>
        <taxon>Pseudomonadati</taxon>
        <taxon>Pseudomonadota</taxon>
        <taxon>Gammaproteobacteria</taxon>
        <taxon>Cellvibrionales</taxon>
        <taxon>Halieaceae</taxon>
        <taxon>Congregibacter</taxon>
    </lineage>
</organism>
<dbReference type="PANTHER" id="PTHR43512:SF4">
    <property type="entry name" value="TRANSLATION FACTOR GUF1 HOMOLOG, CHLOROPLASTIC"/>
    <property type="match status" value="1"/>
</dbReference>
<dbReference type="InterPro" id="IPR006297">
    <property type="entry name" value="EF-4"/>
</dbReference>
<comment type="similarity">
    <text evidence="1 12">Belongs to the TRAFAC class translation factor GTPase superfamily. Classic translation factor GTPase family. LepA subfamily.</text>
</comment>
<dbReference type="InterPro" id="IPR027417">
    <property type="entry name" value="P-loop_NTPase"/>
</dbReference>
<dbReference type="InterPro" id="IPR035654">
    <property type="entry name" value="LepA_IV"/>
</dbReference>
<evidence type="ECO:0000256" key="5">
    <source>
        <dbReference type="ARBA" id="ARBA00022917"/>
    </source>
</evidence>
<keyword evidence="6 12" id="KW-0342">GTP-binding</keyword>
<dbReference type="Gene3D" id="3.30.70.870">
    <property type="entry name" value="Elongation Factor G (Translational Gtpase), domain 3"/>
    <property type="match status" value="1"/>
</dbReference>
<comment type="similarity">
    <text evidence="10">Belongs to the GTP-binding elongation factor family. LepA subfamily.</text>
</comment>
<dbReference type="Gene3D" id="3.30.70.240">
    <property type="match status" value="1"/>
</dbReference>
<name>A4A3U8_9GAMM</name>
<dbReference type="SMART" id="SM00838">
    <property type="entry name" value="EFG_C"/>
    <property type="match status" value="1"/>
</dbReference>
<dbReference type="CDD" id="cd01890">
    <property type="entry name" value="LepA"/>
    <property type="match status" value="1"/>
</dbReference>
<keyword evidence="7 12" id="KW-0472">Membrane</keyword>
<dbReference type="AlphaFoldDB" id="A4A3U8"/>
<dbReference type="EC" id="3.6.5.n1" evidence="11 12"/>
<evidence type="ECO:0000256" key="12">
    <source>
        <dbReference type="HAMAP-Rule" id="MF_00071"/>
    </source>
</evidence>
<dbReference type="Pfam" id="PF00009">
    <property type="entry name" value="GTP_EFTU"/>
    <property type="match status" value="1"/>
</dbReference>
<dbReference type="PROSITE" id="PS51722">
    <property type="entry name" value="G_TR_2"/>
    <property type="match status" value="1"/>
</dbReference>
<dbReference type="GO" id="GO:0003746">
    <property type="term" value="F:translation elongation factor activity"/>
    <property type="evidence" value="ECO:0007669"/>
    <property type="project" value="UniProtKB-UniRule"/>
</dbReference>
<dbReference type="FunFam" id="3.30.70.240:FF:000007">
    <property type="entry name" value="Translation factor GUF1, mitochondrial"/>
    <property type="match status" value="1"/>
</dbReference>
<keyword evidence="3 12" id="KW-0547">Nucleotide-binding</keyword>
<dbReference type="HAMAP" id="MF_00071">
    <property type="entry name" value="LepA"/>
    <property type="match status" value="1"/>
</dbReference>
<dbReference type="Pfam" id="PF00679">
    <property type="entry name" value="EFG_C"/>
    <property type="match status" value="1"/>
</dbReference>
<dbReference type="Gene3D" id="3.40.50.300">
    <property type="entry name" value="P-loop containing nucleotide triphosphate hydrolases"/>
    <property type="match status" value="1"/>
</dbReference>
<dbReference type="InterPro" id="IPR031157">
    <property type="entry name" value="G_TR_CS"/>
</dbReference>
<dbReference type="InterPro" id="IPR000640">
    <property type="entry name" value="EFG_V-like"/>
</dbReference>
<evidence type="ECO:0000256" key="9">
    <source>
        <dbReference type="ARBA" id="ARBA00057626"/>
    </source>
</evidence>
<dbReference type="InterPro" id="IPR005225">
    <property type="entry name" value="Small_GTP-bd"/>
</dbReference>
<gene>
    <name evidence="12" type="primary">lepA</name>
    <name evidence="14" type="ORF">KT71_16916</name>
</gene>
<dbReference type="Gene3D" id="3.30.70.2570">
    <property type="entry name" value="Elongation factor 4, C-terminal domain"/>
    <property type="match status" value="1"/>
</dbReference>
<evidence type="ECO:0000256" key="10">
    <source>
        <dbReference type="ARBA" id="ARBA00061052"/>
    </source>
</evidence>
<feature type="domain" description="Tr-type G" evidence="13">
    <location>
        <begin position="5"/>
        <end position="187"/>
    </location>
</feature>
<dbReference type="CDD" id="cd03709">
    <property type="entry name" value="lepA_C"/>
    <property type="match status" value="1"/>
</dbReference>
<dbReference type="Gene3D" id="2.40.30.10">
    <property type="entry name" value="Translation factors"/>
    <property type="match status" value="1"/>
</dbReference>
<keyword evidence="5 12" id="KW-0648">Protein biosynthesis</keyword>
<dbReference type="PROSITE" id="PS00301">
    <property type="entry name" value="G_TR_1"/>
    <property type="match status" value="1"/>
</dbReference>
<dbReference type="HOGENOM" id="CLU_009995_3_3_6"/>
<dbReference type="InterPro" id="IPR013842">
    <property type="entry name" value="LepA_CTD"/>
</dbReference>
<dbReference type="EMBL" id="AAOA02000001">
    <property type="protein sequence ID" value="EAQ99371.1"/>
    <property type="molecule type" value="Genomic_DNA"/>
</dbReference>
<dbReference type="SUPFAM" id="SSF50447">
    <property type="entry name" value="Translation proteins"/>
    <property type="match status" value="1"/>
</dbReference>
<dbReference type="FunFam" id="2.40.30.10:FF:000015">
    <property type="entry name" value="Translation factor GUF1, mitochondrial"/>
    <property type="match status" value="1"/>
</dbReference>
<dbReference type="SUPFAM" id="SSF54980">
    <property type="entry name" value="EF-G C-terminal domain-like"/>
    <property type="match status" value="2"/>
</dbReference>
<sequence length="598" mass="66488">MSDLDHIRNFSIIAHIDHGKSTLADRFIQHCGGLSSREMQAQVLDSMDIERERGITIKAQSVTLDYQAKNGETYQLNFIDTPGHVDFSYEVSRSLEACEGALLVVDAGQGVEAQSVANCYTAIELGLEVLPILNKMDLPQADPDRVRLEIEEIIGIDATEACLVSAKSGLGIEDALEYLVEHIPPPEGDREAPLQALIIDSWFDNYLGVVSLVRVKQGVLTRRDRIITKSTGKQHQVDGVGIFTPKREARERLEAGEVGYVVAGIKDILGAPVGDTLVHAKTPDVPSLPGFKMVKPQVYAGIFTVSTDDYEDFRDALGKLTLNDASLFYEPETSDALGFGFRCGFLGMLHMEIIQERLEREYDLDLITTAPTVVYEVLTKRGETLRVDNPSALPDMGDVDEMREPIARCNILVPQDYLGNVITLCVEKRGEQKDMQFLGSQVSLTYDIPMADVVLDFFDRLKSVSRGYASLDYSFDRFETATLSRLDVLINGDRVDALALIVHRDQVEYRGRQLTEKMKELIPRQMFDVAIQAAVGGKIVARQTVKALRKNVTAKCYGGDVSRKRKLLDKQKAGKKRMKQVGRVEIPQSAFLAVLKVD</sequence>
<dbReference type="InterPro" id="IPR038363">
    <property type="entry name" value="LepA_C_sf"/>
</dbReference>
<dbReference type="FunFam" id="3.30.70.2570:FF:000001">
    <property type="entry name" value="Translation factor GUF1, mitochondrial"/>
    <property type="match status" value="1"/>
</dbReference>
<dbReference type="PRINTS" id="PR00315">
    <property type="entry name" value="ELONGATNFCT"/>
</dbReference>
<dbReference type="RefSeq" id="WP_008295821.1">
    <property type="nucleotide sequence ID" value="NZ_CM002299.1"/>
</dbReference>
<dbReference type="GO" id="GO:0005886">
    <property type="term" value="C:plasma membrane"/>
    <property type="evidence" value="ECO:0007669"/>
    <property type="project" value="UniProtKB-SubCell"/>
</dbReference>
<dbReference type="GO" id="GO:0043022">
    <property type="term" value="F:ribosome binding"/>
    <property type="evidence" value="ECO:0007669"/>
    <property type="project" value="UniProtKB-UniRule"/>
</dbReference>
<dbReference type="GO" id="GO:0097216">
    <property type="term" value="F:guanosine tetraphosphate binding"/>
    <property type="evidence" value="ECO:0007669"/>
    <property type="project" value="UniProtKB-ARBA"/>
</dbReference>
<feature type="binding site" evidence="12">
    <location>
        <begin position="134"/>
        <end position="137"/>
    </location>
    <ligand>
        <name>GTP</name>
        <dbReference type="ChEBI" id="CHEBI:37565"/>
    </ligand>
</feature>
<reference evidence="14 15" key="1">
    <citation type="journal article" date="2007" name="Proc. Natl. Acad. Sci. U.S.A.">
        <title>Characterization of a marine gammaproteobacterium capable of aerobic anoxygenic photosynthesis.</title>
        <authorList>
            <person name="Fuchs B.M."/>
            <person name="Spring S."/>
            <person name="Teeling H."/>
            <person name="Quast C."/>
            <person name="Wulf J."/>
            <person name="Schattenhofer M."/>
            <person name="Yan S."/>
            <person name="Ferriera S."/>
            <person name="Johnson J."/>
            <person name="Glockner F.O."/>
            <person name="Amann R."/>
        </authorList>
    </citation>
    <scope>NUCLEOTIDE SEQUENCE [LARGE SCALE GENOMIC DNA]</scope>
    <source>
        <strain evidence="14">KT71</strain>
    </source>
</reference>
<protein>
    <recommendedName>
        <fullName evidence="11 12">Elongation factor 4</fullName>
        <shortName evidence="12">EF-4</shortName>
        <ecNumber evidence="11 12">3.6.5.n1</ecNumber>
    </recommendedName>
    <alternativeName>
        <fullName evidence="12">Ribosomal back-translocase LepA</fullName>
    </alternativeName>
</protein>
<keyword evidence="4 12" id="KW-0378">Hydrolase</keyword>
<evidence type="ECO:0000256" key="8">
    <source>
        <dbReference type="ARBA" id="ARBA00050293"/>
    </source>
</evidence>
<dbReference type="FunFam" id="3.30.70.870:FF:000004">
    <property type="entry name" value="Translation factor GUF1, mitochondrial"/>
    <property type="match status" value="1"/>
</dbReference>